<keyword evidence="2" id="KW-1185">Reference proteome</keyword>
<dbReference type="AlphaFoldDB" id="A0A3N4LM19"/>
<dbReference type="InParanoid" id="A0A3N4LM19"/>
<proteinExistence type="predicted"/>
<sequence length="124" mass="14815">MFQQGNSEPFSCSCTSSSPCLKLLTSTKKRKRKKKIRIISQTNKTRDSYDRSFQILCTDGWAVLWGWLLLISSRRMYLKFPQNIDVKTWPQPDRRHVTDIKTRRRSFLRASRKKNIYTWVHESD</sequence>
<dbReference type="EMBL" id="ML121543">
    <property type="protein sequence ID" value="RPB23963.1"/>
    <property type="molecule type" value="Genomic_DNA"/>
</dbReference>
<reference evidence="1 2" key="1">
    <citation type="journal article" date="2018" name="Nat. Ecol. Evol.">
        <title>Pezizomycetes genomes reveal the molecular basis of ectomycorrhizal truffle lifestyle.</title>
        <authorList>
            <person name="Murat C."/>
            <person name="Payen T."/>
            <person name="Noel B."/>
            <person name="Kuo A."/>
            <person name="Morin E."/>
            <person name="Chen J."/>
            <person name="Kohler A."/>
            <person name="Krizsan K."/>
            <person name="Balestrini R."/>
            <person name="Da Silva C."/>
            <person name="Montanini B."/>
            <person name="Hainaut M."/>
            <person name="Levati E."/>
            <person name="Barry K.W."/>
            <person name="Belfiori B."/>
            <person name="Cichocki N."/>
            <person name="Clum A."/>
            <person name="Dockter R.B."/>
            <person name="Fauchery L."/>
            <person name="Guy J."/>
            <person name="Iotti M."/>
            <person name="Le Tacon F."/>
            <person name="Lindquist E.A."/>
            <person name="Lipzen A."/>
            <person name="Malagnac F."/>
            <person name="Mello A."/>
            <person name="Molinier V."/>
            <person name="Miyauchi S."/>
            <person name="Poulain J."/>
            <person name="Riccioni C."/>
            <person name="Rubini A."/>
            <person name="Sitrit Y."/>
            <person name="Splivallo R."/>
            <person name="Traeger S."/>
            <person name="Wang M."/>
            <person name="Zifcakova L."/>
            <person name="Wipf D."/>
            <person name="Zambonelli A."/>
            <person name="Paolocci F."/>
            <person name="Nowrousian M."/>
            <person name="Ottonello S."/>
            <person name="Baldrian P."/>
            <person name="Spatafora J.W."/>
            <person name="Henrissat B."/>
            <person name="Nagy L.G."/>
            <person name="Aury J.M."/>
            <person name="Wincker P."/>
            <person name="Grigoriev I.V."/>
            <person name="Bonfante P."/>
            <person name="Martin F.M."/>
        </authorList>
    </citation>
    <scope>NUCLEOTIDE SEQUENCE [LARGE SCALE GENOMIC DNA]</scope>
    <source>
        <strain evidence="1 2">ATCC MYA-4762</strain>
    </source>
</reference>
<organism evidence="1 2">
    <name type="scientific">Terfezia boudieri ATCC MYA-4762</name>
    <dbReference type="NCBI Taxonomy" id="1051890"/>
    <lineage>
        <taxon>Eukaryota</taxon>
        <taxon>Fungi</taxon>
        <taxon>Dikarya</taxon>
        <taxon>Ascomycota</taxon>
        <taxon>Pezizomycotina</taxon>
        <taxon>Pezizomycetes</taxon>
        <taxon>Pezizales</taxon>
        <taxon>Pezizaceae</taxon>
        <taxon>Terfezia</taxon>
    </lineage>
</organism>
<evidence type="ECO:0000313" key="2">
    <source>
        <dbReference type="Proteomes" id="UP000267821"/>
    </source>
</evidence>
<name>A0A3N4LM19_9PEZI</name>
<evidence type="ECO:0000313" key="1">
    <source>
        <dbReference type="EMBL" id="RPB23963.1"/>
    </source>
</evidence>
<protein>
    <submittedName>
        <fullName evidence="1">Uncharacterized protein</fullName>
    </submittedName>
</protein>
<accession>A0A3N4LM19</accession>
<gene>
    <name evidence="1" type="ORF">L211DRAFT_198266</name>
</gene>
<dbReference type="Proteomes" id="UP000267821">
    <property type="component" value="Unassembled WGS sequence"/>
</dbReference>